<dbReference type="NCBIfam" id="TIGR00576">
    <property type="entry name" value="dut"/>
    <property type="match status" value="1"/>
</dbReference>
<dbReference type="GO" id="GO:0000287">
    <property type="term" value="F:magnesium ion binding"/>
    <property type="evidence" value="ECO:0007669"/>
    <property type="project" value="InterPro"/>
</dbReference>
<comment type="similarity">
    <text evidence="1">Belongs to the dUTPase family.</text>
</comment>
<dbReference type="GO" id="GO:0046081">
    <property type="term" value="P:dUTP catabolic process"/>
    <property type="evidence" value="ECO:0007669"/>
    <property type="project" value="InterPro"/>
</dbReference>
<evidence type="ECO:0000313" key="7">
    <source>
        <dbReference type="Proteomes" id="UP000241680"/>
    </source>
</evidence>
<dbReference type="PANTHER" id="PTHR11241:SF0">
    <property type="entry name" value="DEOXYURIDINE 5'-TRIPHOSPHATE NUCLEOTIDOHYDROLASE"/>
    <property type="match status" value="1"/>
</dbReference>
<feature type="domain" description="dUTPase-like" evidence="5">
    <location>
        <begin position="15"/>
        <end position="148"/>
    </location>
</feature>
<evidence type="ECO:0000256" key="4">
    <source>
        <dbReference type="ARBA" id="ARBA00023080"/>
    </source>
</evidence>
<evidence type="ECO:0000256" key="2">
    <source>
        <dbReference type="ARBA" id="ARBA00012379"/>
    </source>
</evidence>
<evidence type="ECO:0000256" key="1">
    <source>
        <dbReference type="ARBA" id="ARBA00006581"/>
    </source>
</evidence>
<sequence length="150" mass="16567">MQPIRLVVANENCKPHVGSAEAAGMDLRMNVKTATGFTPFLPNQVLKFGTGVKIEIPKGWVGLVMPRSGLGTKYEVTLLNTVGVIDSDYRGEIQVAIRNRGDKEVMLEDYERVCQMVLVPHYLVFNNLEYVDSLSETERGEKGHGSSGKL</sequence>
<accession>A0A2D0YP20</accession>
<dbReference type="EMBL" id="KY883655">
    <property type="protein sequence ID" value="ASV43642.1"/>
    <property type="molecule type" value="Genomic_DNA"/>
</dbReference>
<name>A0A2D0YP20_9CAUD</name>
<dbReference type="GO" id="GO:0004170">
    <property type="term" value="F:dUTP diphosphatase activity"/>
    <property type="evidence" value="ECO:0007669"/>
    <property type="project" value="UniProtKB-EC"/>
</dbReference>
<dbReference type="InterPro" id="IPR036157">
    <property type="entry name" value="dUTPase-like_sf"/>
</dbReference>
<dbReference type="RefSeq" id="YP_009794807.1">
    <property type="nucleotide sequence ID" value="NC_047882.1"/>
</dbReference>
<dbReference type="NCBIfam" id="NF001862">
    <property type="entry name" value="PRK00601.1"/>
    <property type="match status" value="1"/>
</dbReference>
<keyword evidence="7" id="KW-1185">Reference proteome</keyword>
<dbReference type="CDD" id="cd07557">
    <property type="entry name" value="trimeric_dUTPase"/>
    <property type="match status" value="1"/>
</dbReference>
<dbReference type="GeneID" id="54985082"/>
<dbReference type="Pfam" id="PF00692">
    <property type="entry name" value="dUTPase"/>
    <property type="match status" value="1"/>
</dbReference>
<protein>
    <recommendedName>
        <fullName evidence="2">dUTP diphosphatase</fullName>
        <ecNumber evidence="2">3.6.1.23</ecNumber>
    </recommendedName>
</protein>
<dbReference type="EC" id="3.6.1.23" evidence="2"/>
<evidence type="ECO:0000256" key="3">
    <source>
        <dbReference type="ARBA" id="ARBA00022801"/>
    </source>
</evidence>
<dbReference type="InterPro" id="IPR029054">
    <property type="entry name" value="dUTPase-like"/>
</dbReference>
<dbReference type="SUPFAM" id="SSF51283">
    <property type="entry name" value="dUTPase-like"/>
    <property type="match status" value="1"/>
</dbReference>
<reference evidence="6 7" key="1">
    <citation type="journal article" date="2017" name="Sci. Rep.">
        <title>Analysis of the CRISPR-Cas system in bacteriophages active on epidemic strains of Vibrio cholerae in Bangladesh.</title>
        <authorList>
            <person name="Naser I.B."/>
            <person name="Hoque M.M."/>
            <person name="Nahid M.A."/>
            <person name="Tareq T.M."/>
            <person name="Rocky M.K."/>
            <person name="Faruque S.M."/>
        </authorList>
    </citation>
    <scope>NUCLEOTIDE SEQUENCE [LARGE SCALE GENOMIC DNA]</scope>
</reference>
<dbReference type="InterPro" id="IPR008181">
    <property type="entry name" value="dUTPase"/>
</dbReference>
<dbReference type="KEGG" id="vg:54985082"/>
<organism evidence="6 7">
    <name type="scientific">Vibrio phage JSF12</name>
    <dbReference type="NCBI Taxonomy" id="1983595"/>
    <lineage>
        <taxon>Viruses</taxon>
        <taxon>Duplodnaviria</taxon>
        <taxon>Heunggongvirae</taxon>
        <taxon>Uroviricota</taxon>
        <taxon>Caudoviricetes</taxon>
        <taxon>Demerecviridae</taxon>
        <taxon>Ermolyevavirinae</taxon>
        <taxon>Jesfedecavirus</taxon>
        <taxon>Jesfedecavirus JSF12</taxon>
    </lineage>
</organism>
<dbReference type="InterPro" id="IPR033704">
    <property type="entry name" value="dUTPase_trimeric"/>
</dbReference>
<proteinExistence type="inferred from homology"/>
<evidence type="ECO:0000259" key="5">
    <source>
        <dbReference type="Pfam" id="PF00692"/>
    </source>
</evidence>
<keyword evidence="3 6" id="KW-0378">Hydrolase</keyword>
<dbReference type="PANTHER" id="PTHR11241">
    <property type="entry name" value="DEOXYURIDINE 5'-TRIPHOSPHATE NUCLEOTIDOHYDROLASE"/>
    <property type="match status" value="1"/>
</dbReference>
<evidence type="ECO:0000313" key="6">
    <source>
        <dbReference type="EMBL" id="ASV43642.1"/>
    </source>
</evidence>
<dbReference type="GO" id="GO:0006226">
    <property type="term" value="P:dUMP biosynthetic process"/>
    <property type="evidence" value="ECO:0007669"/>
    <property type="project" value="InterPro"/>
</dbReference>
<dbReference type="Proteomes" id="UP000241680">
    <property type="component" value="Segment"/>
</dbReference>
<keyword evidence="4" id="KW-0546">Nucleotide metabolism</keyword>
<dbReference type="Gene3D" id="2.70.40.10">
    <property type="match status" value="1"/>
</dbReference>